<sequence>MISVSILRADRNTITGFKVSGHAGYAKSGYDIVCAGVSAVTVGTVNAIEALTGILMDADMKDGFLSADLPGEIEANQAEQVQLLLASMVVMLQSIEGSYGQYIEIHDATKI</sequence>
<dbReference type="PANTHER" id="PTHR39178">
    <property type="entry name" value="HYPOTHETICAL RIBOSOME-ASSOCIATED PROTEIN"/>
    <property type="match status" value="1"/>
</dbReference>
<evidence type="ECO:0000313" key="7">
    <source>
        <dbReference type="EMBL" id="GIO43609.1"/>
    </source>
</evidence>
<evidence type="ECO:0000313" key="8">
    <source>
        <dbReference type="Proteomes" id="UP000678895"/>
    </source>
</evidence>
<dbReference type="Gene3D" id="3.30.70.1490">
    <property type="entry name" value="Cysteine protease Prp"/>
    <property type="match status" value="1"/>
</dbReference>
<comment type="similarity">
    <text evidence="5">Belongs to the Prp family.</text>
</comment>
<name>A0A919Y355_9BACL</name>
<dbReference type="AlphaFoldDB" id="A0A919Y355"/>
<dbReference type="EMBL" id="BORS01000011">
    <property type="protein sequence ID" value="GIO43609.1"/>
    <property type="molecule type" value="Genomic_DNA"/>
</dbReference>
<dbReference type="GO" id="GO:0006508">
    <property type="term" value="P:proteolysis"/>
    <property type="evidence" value="ECO:0007669"/>
    <property type="project" value="UniProtKB-KW"/>
</dbReference>
<accession>A0A919Y355</accession>
<dbReference type="InterPro" id="IPR007422">
    <property type="entry name" value="Peptidase_Prp"/>
</dbReference>
<evidence type="ECO:0000256" key="3">
    <source>
        <dbReference type="ARBA" id="ARBA00022801"/>
    </source>
</evidence>
<dbReference type="GO" id="GO:0008234">
    <property type="term" value="F:cysteine-type peptidase activity"/>
    <property type="evidence" value="ECO:0007669"/>
    <property type="project" value="UniProtKB-KW"/>
</dbReference>
<evidence type="ECO:0000256" key="5">
    <source>
        <dbReference type="ARBA" id="ARBA00044503"/>
    </source>
</evidence>
<comment type="caution">
    <text evidence="7">The sequence shown here is derived from an EMBL/GenBank/DDBJ whole genome shotgun (WGS) entry which is preliminary data.</text>
</comment>
<dbReference type="RefSeq" id="WP_044481734.1">
    <property type="nucleotide sequence ID" value="NZ_BORS01000011.1"/>
</dbReference>
<protein>
    <recommendedName>
        <fullName evidence="6">Ribosomal processing cysteine protease Prp</fullName>
    </recommendedName>
</protein>
<dbReference type="PANTHER" id="PTHR39178:SF1">
    <property type="entry name" value="RIBOSOMAL-PROCESSING CYSTEINE PROTEASE PRP"/>
    <property type="match status" value="1"/>
</dbReference>
<keyword evidence="4" id="KW-0788">Thiol protease</keyword>
<evidence type="ECO:0000256" key="1">
    <source>
        <dbReference type="ARBA" id="ARBA00022517"/>
    </source>
</evidence>
<dbReference type="Pfam" id="PF04327">
    <property type="entry name" value="Peptidase_Prp"/>
    <property type="match status" value="1"/>
</dbReference>
<dbReference type="CDD" id="cd16332">
    <property type="entry name" value="Prp-like"/>
    <property type="match status" value="1"/>
</dbReference>
<dbReference type="InterPro" id="IPR036764">
    <property type="entry name" value="Peptidase_Prp_sf"/>
</dbReference>
<dbReference type="SUPFAM" id="SSF118010">
    <property type="entry name" value="TM1457-like"/>
    <property type="match status" value="1"/>
</dbReference>
<evidence type="ECO:0000256" key="4">
    <source>
        <dbReference type="ARBA" id="ARBA00022807"/>
    </source>
</evidence>
<keyword evidence="2" id="KW-0645">Protease</keyword>
<dbReference type="Proteomes" id="UP000678895">
    <property type="component" value="Unassembled WGS sequence"/>
</dbReference>
<gene>
    <name evidence="7" type="ORF">J41TS4_33670</name>
</gene>
<evidence type="ECO:0000256" key="6">
    <source>
        <dbReference type="ARBA" id="ARBA00044538"/>
    </source>
</evidence>
<evidence type="ECO:0000256" key="2">
    <source>
        <dbReference type="ARBA" id="ARBA00022670"/>
    </source>
</evidence>
<proteinExistence type="inferred from homology"/>
<dbReference type="GO" id="GO:0042254">
    <property type="term" value="P:ribosome biogenesis"/>
    <property type="evidence" value="ECO:0007669"/>
    <property type="project" value="UniProtKB-KW"/>
</dbReference>
<organism evidence="7 8">
    <name type="scientific">Paenibacillus apis</name>
    <dbReference type="NCBI Taxonomy" id="1792174"/>
    <lineage>
        <taxon>Bacteria</taxon>
        <taxon>Bacillati</taxon>
        <taxon>Bacillota</taxon>
        <taxon>Bacilli</taxon>
        <taxon>Bacillales</taxon>
        <taxon>Paenibacillaceae</taxon>
        <taxon>Paenibacillus</taxon>
    </lineage>
</organism>
<keyword evidence="1" id="KW-0690">Ribosome biogenesis</keyword>
<keyword evidence="8" id="KW-1185">Reference proteome</keyword>
<reference evidence="7" key="1">
    <citation type="submission" date="2021-03" db="EMBL/GenBank/DDBJ databases">
        <title>Antimicrobial resistance genes in bacteria isolated from Japanese honey, and their potential for conferring macrolide and lincosamide resistance in the American foulbrood pathogen Paenibacillus larvae.</title>
        <authorList>
            <person name="Okamoto M."/>
            <person name="Kumagai M."/>
            <person name="Kanamori H."/>
            <person name="Takamatsu D."/>
        </authorList>
    </citation>
    <scope>NUCLEOTIDE SEQUENCE</scope>
    <source>
        <strain evidence="7">J41TS4</strain>
    </source>
</reference>
<keyword evidence="3" id="KW-0378">Hydrolase</keyword>